<proteinExistence type="predicted"/>
<comment type="caution">
    <text evidence="1">The sequence shown here is derived from an EMBL/GenBank/DDBJ whole genome shotgun (WGS) entry which is preliminary data.</text>
</comment>
<name>A0ACC1R1N2_9HYPO</name>
<evidence type="ECO:0000313" key="2">
    <source>
        <dbReference type="Proteomes" id="UP001148737"/>
    </source>
</evidence>
<accession>A0ACC1R1N2</accession>
<reference evidence="1" key="1">
    <citation type="submission" date="2022-07" db="EMBL/GenBank/DDBJ databases">
        <title>Genome Sequence of Lecanicillium saksenae.</title>
        <authorList>
            <person name="Buettner E."/>
        </authorList>
    </citation>
    <scope>NUCLEOTIDE SEQUENCE</scope>
    <source>
        <strain evidence="1">VT-O1</strain>
    </source>
</reference>
<protein>
    <submittedName>
        <fullName evidence="1">Uncharacterized protein</fullName>
    </submittedName>
</protein>
<evidence type="ECO:0000313" key="1">
    <source>
        <dbReference type="EMBL" id="KAJ3495170.1"/>
    </source>
</evidence>
<sequence length="516" mass="57110">MLSLYDVEVQVAAVTILGREGTAVCDWFSDLAGMKSEPGDENGTKKEDSNDSEDDAENTFFNGPFFCCGKPSRRILALFSTICFLWISFASFSLLCILVSDDGQLTRHYLLPPRLLWPFFSTIVAFLVWKISSAAGNKTAARLDAVYRWRAAWLAQWSLGHIFLHILMAVFVQAFEPFYHPAMCHTIPGLCHMNKKLHHNVLWARITSLTIRGLQYGGLGTLYMAFLTMKVASGTRCLIFLYAVIRGIFCRYLASPFRQRVIQPFWGIIFRPQVRHAPANQPSEAVGSGFRTALVGLFPGPGSRGKPLLGEPESYPPLFYLLCAVAFLLWAPFTTTARSASAIGSSYQRENTGGHFQPVALYSMMLWLAWRLAALLNFSPATRFGVMAYNSRVGRFSQVLVGSFWQYNMWEIAGTLADVFEDYAYALSDSLENLAIFDALPAAGVYFGLFGFGIVTAIRLCIFLGIAVVAMYLGRVQLACLGNVGQLSESVAEVGPARSVDSSLEKGILSKTTFSK</sequence>
<dbReference type="EMBL" id="JANAKD010000307">
    <property type="protein sequence ID" value="KAJ3495170.1"/>
    <property type="molecule type" value="Genomic_DNA"/>
</dbReference>
<dbReference type="Proteomes" id="UP001148737">
    <property type="component" value="Unassembled WGS sequence"/>
</dbReference>
<gene>
    <name evidence="1" type="ORF">NLG97_g3585</name>
</gene>
<organism evidence="1 2">
    <name type="scientific">Lecanicillium saksenae</name>
    <dbReference type="NCBI Taxonomy" id="468837"/>
    <lineage>
        <taxon>Eukaryota</taxon>
        <taxon>Fungi</taxon>
        <taxon>Dikarya</taxon>
        <taxon>Ascomycota</taxon>
        <taxon>Pezizomycotina</taxon>
        <taxon>Sordariomycetes</taxon>
        <taxon>Hypocreomycetidae</taxon>
        <taxon>Hypocreales</taxon>
        <taxon>Cordycipitaceae</taxon>
        <taxon>Lecanicillium</taxon>
    </lineage>
</organism>
<keyword evidence="2" id="KW-1185">Reference proteome</keyword>